<reference evidence="1 2" key="1">
    <citation type="submission" date="2015-01" db="EMBL/GenBank/DDBJ databases">
        <title>The Genome Sequence of Capronia semiimmersa CBS27337.</title>
        <authorList>
            <consortium name="The Broad Institute Genomics Platform"/>
            <person name="Cuomo C."/>
            <person name="de Hoog S."/>
            <person name="Gorbushina A."/>
            <person name="Stielow B."/>
            <person name="Teixiera M."/>
            <person name="Abouelleil A."/>
            <person name="Chapman S.B."/>
            <person name="Priest M."/>
            <person name="Young S.K."/>
            <person name="Wortman J."/>
            <person name="Nusbaum C."/>
            <person name="Birren B."/>
        </authorList>
    </citation>
    <scope>NUCLEOTIDE SEQUENCE [LARGE SCALE GENOMIC DNA]</scope>
    <source>
        <strain evidence="1 2">CBS 27337</strain>
    </source>
</reference>
<dbReference type="HOGENOM" id="CLU_1360258_0_0_1"/>
<sequence>MPAIRRGNFTGLEERDHHQHAPTYSGFVIENQPRGVKRSYRAAFGCPHVEYGGLRPMMLYDLPGKNAPKLAMVPHQRHAAPKNSFCHHDGTGHGEKLVAEADAHRVKKTVTFNDAVLKLEYDKRAIIGDDDRDCGLTTTRISGVRRSERQRRRARRVVPRRRHTARVVEGGTSRTGDVAWWTISLYNANGSGRKDLPFQWR</sequence>
<proteinExistence type="predicted"/>
<evidence type="ECO:0000313" key="1">
    <source>
        <dbReference type="EMBL" id="KIW67363.1"/>
    </source>
</evidence>
<dbReference type="Proteomes" id="UP000054266">
    <property type="component" value="Unassembled WGS sequence"/>
</dbReference>
<keyword evidence="2" id="KW-1185">Reference proteome</keyword>
<gene>
    <name evidence="1" type="ORF">PV04_06624</name>
</gene>
<protein>
    <submittedName>
        <fullName evidence="1">Uncharacterized protein</fullName>
    </submittedName>
</protein>
<evidence type="ECO:0000313" key="2">
    <source>
        <dbReference type="Proteomes" id="UP000054266"/>
    </source>
</evidence>
<organism evidence="1 2">
    <name type="scientific">Phialophora macrospora</name>
    <dbReference type="NCBI Taxonomy" id="1851006"/>
    <lineage>
        <taxon>Eukaryota</taxon>
        <taxon>Fungi</taxon>
        <taxon>Dikarya</taxon>
        <taxon>Ascomycota</taxon>
        <taxon>Pezizomycotina</taxon>
        <taxon>Eurotiomycetes</taxon>
        <taxon>Chaetothyriomycetidae</taxon>
        <taxon>Chaetothyriales</taxon>
        <taxon>Herpotrichiellaceae</taxon>
        <taxon>Phialophora</taxon>
    </lineage>
</organism>
<name>A0A0D2FH13_9EURO</name>
<accession>A0A0D2FH13</accession>
<dbReference type="AlphaFoldDB" id="A0A0D2FH13"/>
<dbReference type="EMBL" id="KN846959">
    <property type="protein sequence ID" value="KIW67363.1"/>
    <property type="molecule type" value="Genomic_DNA"/>
</dbReference>